<evidence type="ECO:0000313" key="2">
    <source>
        <dbReference type="EMBL" id="TQD86462.1"/>
    </source>
</evidence>
<protein>
    <submittedName>
        <fullName evidence="2">Uncharacterized protein</fullName>
    </submittedName>
</protein>
<accession>A0A540LJJ4</accession>
<comment type="caution">
    <text evidence="2">The sequence shown here is derived from an EMBL/GenBank/DDBJ whole genome shotgun (WGS) entry which is preliminary data.</text>
</comment>
<feature type="compositionally biased region" description="Polar residues" evidence="1">
    <location>
        <begin position="57"/>
        <end position="72"/>
    </location>
</feature>
<proteinExistence type="predicted"/>
<sequence length="72" mass="8260">MGFLLIQNLDHPNSDEAITIQNSNRLKPSQTTNHQYPAVKILKTVIMKEKEIKDASHSQNLRHQSKLPVTNR</sequence>
<evidence type="ECO:0000313" key="3">
    <source>
        <dbReference type="Proteomes" id="UP000315295"/>
    </source>
</evidence>
<feature type="region of interest" description="Disordered" evidence="1">
    <location>
        <begin position="53"/>
        <end position="72"/>
    </location>
</feature>
<keyword evidence="3" id="KW-1185">Reference proteome</keyword>
<name>A0A540LJJ4_MALBA</name>
<evidence type="ECO:0000256" key="1">
    <source>
        <dbReference type="SAM" id="MobiDB-lite"/>
    </source>
</evidence>
<dbReference type="Proteomes" id="UP000315295">
    <property type="component" value="Unassembled WGS sequence"/>
</dbReference>
<organism evidence="2 3">
    <name type="scientific">Malus baccata</name>
    <name type="common">Siberian crab apple</name>
    <name type="synonym">Pyrus baccata</name>
    <dbReference type="NCBI Taxonomy" id="106549"/>
    <lineage>
        <taxon>Eukaryota</taxon>
        <taxon>Viridiplantae</taxon>
        <taxon>Streptophyta</taxon>
        <taxon>Embryophyta</taxon>
        <taxon>Tracheophyta</taxon>
        <taxon>Spermatophyta</taxon>
        <taxon>Magnoliopsida</taxon>
        <taxon>eudicotyledons</taxon>
        <taxon>Gunneridae</taxon>
        <taxon>Pentapetalae</taxon>
        <taxon>rosids</taxon>
        <taxon>fabids</taxon>
        <taxon>Rosales</taxon>
        <taxon>Rosaceae</taxon>
        <taxon>Amygdaloideae</taxon>
        <taxon>Maleae</taxon>
        <taxon>Malus</taxon>
    </lineage>
</organism>
<dbReference type="AlphaFoldDB" id="A0A540LJJ4"/>
<gene>
    <name evidence="2" type="ORF">C1H46_027951</name>
</gene>
<dbReference type="EMBL" id="VIEB01000564">
    <property type="protein sequence ID" value="TQD86462.1"/>
    <property type="molecule type" value="Genomic_DNA"/>
</dbReference>
<reference evidence="2 3" key="1">
    <citation type="journal article" date="2019" name="G3 (Bethesda)">
        <title>Sequencing of a Wild Apple (Malus baccata) Genome Unravels the Differences Between Cultivated and Wild Apple Species Regarding Disease Resistance and Cold Tolerance.</title>
        <authorList>
            <person name="Chen X."/>
        </authorList>
    </citation>
    <scope>NUCLEOTIDE SEQUENCE [LARGE SCALE GENOMIC DNA]</scope>
    <source>
        <strain evidence="3">cv. Shandingzi</strain>
        <tissue evidence="2">Leaves</tissue>
    </source>
</reference>